<name>A0A0P0Y023_ORYSJ</name>
<reference evidence="4" key="1">
    <citation type="journal article" date="2005" name="Nature">
        <title>The map-based sequence of the rice genome.</title>
        <authorList>
            <consortium name="International rice genome sequencing project (IRGSP)"/>
            <person name="Matsumoto T."/>
            <person name="Wu J."/>
            <person name="Kanamori H."/>
            <person name="Katayose Y."/>
            <person name="Fujisawa M."/>
            <person name="Namiki N."/>
            <person name="Mizuno H."/>
            <person name="Yamamoto K."/>
            <person name="Antonio B.A."/>
            <person name="Baba T."/>
            <person name="Sakata K."/>
            <person name="Nagamura Y."/>
            <person name="Aoki H."/>
            <person name="Arikawa K."/>
            <person name="Arita K."/>
            <person name="Bito T."/>
            <person name="Chiden Y."/>
            <person name="Fujitsuka N."/>
            <person name="Fukunaka R."/>
            <person name="Hamada M."/>
            <person name="Harada C."/>
            <person name="Hayashi A."/>
            <person name="Hijishita S."/>
            <person name="Honda M."/>
            <person name="Hosokawa S."/>
            <person name="Ichikawa Y."/>
            <person name="Idonuma A."/>
            <person name="Iijima M."/>
            <person name="Ikeda M."/>
            <person name="Ikeno M."/>
            <person name="Ito K."/>
            <person name="Ito S."/>
            <person name="Ito T."/>
            <person name="Ito Y."/>
            <person name="Ito Y."/>
            <person name="Iwabuchi A."/>
            <person name="Kamiya K."/>
            <person name="Karasawa W."/>
            <person name="Kurita K."/>
            <person name="Katagiri S."/>
            <person name="Kikuta A."/>
            <person name="Kobayashi H."/>
            <person name="Kobayashi N."/>
            <person name="Machita K."/>
            <person name="Maehara T."/>
            <person name="Masukawa M."/>
            <person name="Mizubayashi T."/>
            <person name="Mukai Y."/>
            <person name="Nagasaki H."/>
            <person name="Nagata Y."/>
            <person name="Naito S."/>
            <person name="Nakashima M."/>
            <person name="Nakama Y."/>
            <person name="Nakamichi Y."/>
            <person name="Nakamura M."/>
            <person name="Meguro A."/>
            <person name="Negishi M."/>
            <person name="Ohta I."/>
            <person name="Ohta T."/>
            <person name="Okamoto M."/>
            <person name="Ono N."/>
            <person name="Saji S."/>
            <person name="Sakaguchi M."/>
            <person name="Sakai K."/>
            <person name="Shibata M."/>
            <person name="Shimokawa T."/>
            <person name="Song J."/>
            <person name="Takazaki Y."/>
            <person name="Terasawa K."/>
            <person name="Tsugane M."/>
            <person name="Tsuji K."/>
            <person name="Ueda S."/>
            <person name="Waki K."/>
            <person name="Yamagata H."/>
            <person name="Yamamoto M."/>
            <person name="Yamamoto S."/>
            <person name="Yamane H."/>
            <person name="Yoshiki S."/>
            <person name="Yoshihara R."/>
            <person name="Yukawa K."/>
            <person name="Zhong H."/>
            <person name="Yano M."/>
            <person name="Yuan Q."/>
            <person name="Ouyang S."/>
            <person name="Liu J."/>
            <person name="Jones K.M."/>
            <person name="Gansberger K."/>
            <person name="Moffat K."/>
            <person name="Hill J."/>
            <person name="Bera J."/>
            <person name="Fadrosh D."/>
            <person name="Jin S."/>
            <person name="Johri S."/>
            <person name="Kim M."/>
            <person name="Overton L."/>
            <person name="Reardon M."/>
            <person name="Tsitrin T."/>
            <person name="Vuong H."/>
            <person name="Weaver B."/>
            <person name="Ciecko A."/>
            <person name="Tallon L."/>
            <person name="Jackson J."/>
            <person name="Pai G."/>
            <person name="Aken S.V."/>
            <person name="Utterback T."/>
            <person name="Reidmuller S."/>
            <person name="Feldblyum T."/>
            <person name="Hsiao J."/>
            <person name="Zismann V."/>
            <person name="Iobst S."/>
            <person name="de Vazeille A.R."/>
            <person name="Buell C.R."/>
            <person name="Ying K."/>
            <person name="Li Y."/>
            <person name="Lu T."/>
            <person name="Huang Y."/>
            <person name="Zhao Q."/>
            <person name="Feng Q."/>
            <person name="Zhang L."/>
            <person name="Zhu J."/>
            <person name="Weng Q."/>
            <person name="Mu J."/>
            <person name="Lu Y."/>
            <person name="Fan D."/>
            <person name="Liu Y."/>
            <person name="Guan J."/>
            <person name="Zhang Y."/>
            <person name="Yu S."/>
            <person name="Liu X."/>
            <person name="Zhang Y."/>
            <person name="Hong G."/>
            <person name="Han B."/>
            <person name="Choisne N."/>
            <person name="Demange N."/>
            <person name="Orjeda G."/>
            <person name="Samain S."/>
            <person name="Cattolico L."/>
            <person name="Pelletier E."/>
            <person name="Couloux A."/>
            <person name="Segurens B."/>
            <person name="Wincker P."/>
            <person name="D'Hont A."/>
            <person name="Scarpelli C."/>
            <person name="Weissenbach J."/>
            <person name="Salanoubat M."/>
            <person name="Quetier F."/>
            <person name="Yu Y."/>
            <person name="Kim H.R."/>
            <person name="Rambo T."/>
            <person name="Currie J."/>
            <person name="Collura K."/>
            <person name="Luo M."/>
            <person name="Yang T."/>
            <person name="Ammiraju J.S.S."/>
            <person name="Engler F."/>
            <person name="Soderlund C."/>
            <person name="Wing R.A."/>
            <person name="Palmer L.E."/>
            <person name="de la Bastide M."/>
            <person name="Spiegel L."/>
            <person name="Nascimento L."/>
            <person name="Zutavern T."/>
            <person name="O'Shaughnessy A."/>
            <person name="Dike S."/>
            <person name="Dedhia N."/>
            <person name="Preston R."/>
            <person name="Balija V."/>
            <person name="McCombie W.R."/>
            <person name="Chow T."/>
            <person name="Chen H."/>
            <person name="Chung M."/>
            <person name="Chen C."/>
            <person name="Shaw J."/>
            <person name="Wu H."/>
            <person name="Hsiao K."/>
            <person name="Chao Y."/>
            <person name="Chu M."/>
            <person name="Cheng C."/>
            <person name="Hour A."/>
            <person name="Lee P."/>
            <person name="Lin S."/>
            <person name="Lin Y."/>
            <person name="Liou J."/>
            <person name="Liu S."/>
            <person name="Hsing Y."/>
            <person name="Raghuvanshi S."/>
            <person name="Mohanty A."/>
            <person name="Bharti A.K."/>
            <person name="Gaur A."/>
            <person name="Gupta V."/>
            <person name="Kumar D."/>
            <person name="Ravi V."/>
            <person name="Vij S."/>
            <person name="Kapur A."/>
            <person name="Khurana P."/>
            <person name="Khurana P."/>
            <person name="Khurana J.P."/>
            <person name="Tyagi A.K."/>
            <person name="Gaikwad K."/>
            <person name="Singh A."/>
            <person name="Dalal V."/>
            <person name="Srivastava S."/>
            <person name="Dixit A."/>
            <person name="Pal A.K."/>
            <person name="Ghazi I.A."/>
            <person name="Yadav M."/>
            <person name="Pandit A."/>
            <person name="Bhargava A."/>
            <person name="Sureshbabu K."/>
            <person name="Batra K."/>
            <person name="Sharma T.R."/>
            <person name="Mohapatra T."/>
            <person name="Singh N.K."/>
            <person name="Messing J."/>
            <person name="Nelson A.B."/>
            <person name="Fuks G."/>
            <person name="Kavchok S."/>
            <person name="Keizer G."/>
            <person name="Linton E."/>
            <person name="Llaca V."/>
            <person name="Song R."/>
            <person name="Tanyolac B."/>
            <person name="Young S."/>
            <person name="Ho-Il K."/>
            <person name="Hahn J.H."/>
            <person name="Sangsakoo G."/>
            <person name="Vanavichit A."/>
            <person name="de Mattos Luiz.A.T."/>
            <person name="Zimmer P.D."/>
            <person name="Malone G."/>
            <person name="Dellagostin O."/>
            <person name="de Oliveira A.C."/>
            <person name="Bevan M."/>
            <person name="Bancroft I."/>
            <person name="Minx P."/>
            <person name="Cordum H."/>
            <person name="Wilson R."/>
            <person name="Cheng Z."/>
            <person name="Jin W."/>
            <person name="Jiang J."/>
            <person name="Leong S.A."/>
            <person name="Iwama H."/>
            <person name="Gojobori T."/>
            <person name="Itoh T."/>
            <person name="Niimura Y."/>
            <person name="Fujii Y."/>
            <person name="Habara T."/>
            <person name="Sakai H."/>
            <person name="Sato Y."/>
            <person name="Wilson G."/>
            <person name="Kumar K."/>
            <person name="McCouch S."/>
            <person name="Juretic N."/>
            <person name="Hoen D."/>
            <person name="Wright S."/>
            <person name="Bruskiewich R."/>
            <person name="Bureau T."/>
            <person name="Miyao A."/>
            <person name="Hirochika H."/>
            <person name="Nishikawa T."/>
            <person name="Kadowaki K."/>
            <person name="Sugiura M."/>
            <person name="Burr B."/>
            <person name="Sasaki T."/>
        </authorList>
    </citation>
    <scope>NUCLEOTIDE SEQUENCE [LARGE SCALE GENOMIC DNA]</scope>
    <source>
        <strain evidence="4">cv. Nipponbare</strain>
    </source>
</reference>
<evidence type="ECO:0000313" key="3">
    <source>
        <dbReference type="EMBL" id="BAT13236.1"/>
    </source>
</evidence>
<evidence type="ECO:0000313" key="4">
    <source>
        <dbReference type="Proteomes" id="UP000059680"/>
    </source>
</evidence>
<keyword evidence="2" id="KW-1133">Transmembrane helix</keyword>
<dbReference type="EMBL" id="AP014967">
    <property type="protein sequence ID" value="BAT13236.1"/>
    <property type="molecule type" value="Genomic_DNA"/>
</dbReference>
<keyword evidence="4" id="KW-1185">Reference proteome</keyword>
<protein>
    <submittedName>
        <fullName evidence="3">Os11g0218800 protein</fullName>
    </submittedName>
</protein>
<keyword evidence="2" id="KW-0472">Membrane</keyword>
<dbReference type="PaxDb" id="39947-A0A0P0Y023"/>
<dbReference type="Proteomes" id="UP000059680">
    <property type="component" value="Chromosome 11"/>
</dbReference>
<accession>A0A0P0Y023</accession>
<evidence type="ECO:0000256" key="1">
    <source>
        <dbReference type="SAM" id="MobiDB-lite"/>
    </source>
</evidence>
<keyword evidence="2" id="KW-0812">Transmembrane</keyword>
<reference evidence="3 4" key="3">
    <citation type="journal article" date="2013" name="Rice">
        <title>Improvement of the Oryza sativa Nipponbare reference genome using next generation sequence and optical map data.</title>
        <authorList>
            <person name="Kawahara Y."/>
            <person name="de la Bastide M."/>
            <person name="Hamilton J.P."/>
            <person name="Kanamori H."/>
            <person name="McCombie W.R."/>
            <person name="Ouyang S."/>
            <person name="Schwartz D.C."/>
            <person name="Tanaka T."/>
            <person name="Wu J."/>
            <person name="Zhou S."/>
            <person name="Childs K.L."/>
            <person name="Davidson R.M."/>
            <person name="Lin H."/>
            <person name="Quesada-Ocampo L."/>
            <person name="Vaillancourt B."/>
            <person name="Sakai H."/>
            <person name="Lee S.S."/>
            <person name="Kim J."/>
            <person name="Numa H."/>
            <person name="Itoh T."/>
            <person name="Buell C.R."/>
            <person name="Matsumoto T."/>
        </authorList>
    </citation>
    <scope>NUCLEOTIDE SEQUENCE [LARGE SCALE GENOMIC DNA]</scope>
    <source>
        <strain evidence="4">cv. Nipponbare</strain>
    </source>
</reference>
<feature type="region of interest" description="Disordered" evidence="1">
    <location>
        <begin position="87"/>
        <end position="128"/>
    </location>
</feature>
<dbReference type="InParanoid" id="A0A0P0Y023"/>
<proteinExistence type="predicted"/>
<organism evidence="3 4">
    <name type="scientific">Oryza sativa subsp. japonica</name>
    <name type="common">Rice</name>
    <dbReference type="NCBI Taxonomy" id="39947"/>
    <lineage>
        <taxon>Eukaryota</taxon>
        <taxon>Viridiplantae</taxon>
        <taxon>Streptophyta</taxon>
        <taxon>Embryophyta</taxon>
        <taxon>Tracheophyta</taxon>
        <taxon>Spermatophyta</taxon>
        <taxon>Magnoliopsida</taxon>
        <taxon>Liliopsida</taxon>
        <taxon>Poales</taxon>
        <taxon>Poaceae</taxon>
        <taxon>BOP clade</taxon>
        <taxon>Oryzoideae</taxon>
        <taxon>Oryzeae</taxon>
        <taxon>Oryzinae</taxon>
        <taxon>Oryza</taxon>
        <taxon>Oryza sativa</taxon>
    </lineage>
</organism>
<sequence length="128" mass="13902">MAMYVDFVMVSTFHGLIYILLCSGWLVAPSMMEPLFPAYRVEIGYLVEPVADGVDDATLDNSTINQLTSHGSYCPCSHGGRLGEAGEVPSLIGMEQKTTTKRNGKWGEEADAGECTPMANEEGSSQRY</sequence>
<reference evidence="3 4" key="2">
    <citation type="journal article" date="2013" name="Plant Cell Physiol.">
        <title>Rice Annotation Project Database (RAP-DB): an integrative and interactive database for rice genomics.</title>
        <authorList>
            <person name="Sakai H."/>
            <person name="Lee S.S."/>
            <person name="Tanaka T."/>
            <person name="Numa H."/>
            <person name="Kim J."/>
            <person name="Kawahara Y."/>
            <person name="Wakimoto H."/>
            <person name="Yang C.C."/>
            <person name="Iwamoto M."/>
            <person name="Abe T."/>
            <person name="Yamada Y."/>
            <person name="Muto A."/>
            <person name="Inokuchi H."/>
            <person name="Ikemura T."/>
            <person name="Matsumoto T."/>
            <person name="Sasaki T."/>
            <person name="Itoh T."/>
        </authorList>
    </citation>
    <scope>NUCLEOTIDE SEQUENCE [LARGE SCALE GENOMIC DNA]</scope>
    <source>
        <strain evidence="4">cv. Nipponbare</strain>
    </source>
</reference>
<dbReference type="AlphaFoldDB" id="A0A0P0Y023"/>
<gene>
    <name evidence="3" type="ordered locus">Os11g0218800</name>
    <name evidence="3" type="ORF">OSNPB_110218800</name>
</gene>
<evidence type="ECO:0000256" key="2">
    <source>
        <dbReference type="SAM" id="Phobius"/>
    </source>
</evidence>
<feature type="transmembrane region" description="Helical" evidence="2">
    <location>
        <begin position="7"/>
        <end position="28"/>
    </location>
</feature>